<reference evidence="13 14" key="1">
    <citation type="journal article" date="2009" name="Stand. Genomic Sci.">
        <title>Complete genome sequence of Pirellula staleyi type strain (ATCC 27377).</title>
        <authorList>
            <person name="Clum A."/>
            <person name="Tindall B.J."/>
            <person name="Sikorski J."/>
            <person name="Ivanova N."/>
            <person name="Mavrommatis K."/>
            <person name="Lucas S."/>
            <person name="Glavina del Rio T."/>
            <person name="Nolan M."/>
            <person name="Chen F."/>
            <person name="Tice H."/>
            <person name="Pitluck S."/>
            <person name="Cheng J.F."/>
            <person name="Chertkov O."/>
            <person name="Brettin T."/>
            <person name="Han C."/>
            <person name="Detter J.C."/>
            <person name="Kuske C."/>
            <person name="Bruce D."/>
            <person name="Goodwin L."/>
            <person name="Ovchinikova G."/>
            <person name="Pati A."/>
            <person name="Mikhailova N."/>
            <person name="Chen A."/>
            <person name="Palaniappan K."/>
            <person name="Land M."/>
            <person name="Hauser L."/>
            <person name="Chang Y.J."/>
            <person name="Jeffries C.D."/>
            <person name="Chain P."/>
            <person name="Rohde M."/>
            <person name="Goker M."/>
            <person name="Bristow J."/>
            <person name="Eisen J.A."/>
            <person name="Markowitz V."/>
            <person name="Hugenholtz P."/>
            <person name="Kyrpides N.C."/>
            <person name="Klenk H.P."/>
            <person name="Lapidus A."/>
        </authorList>
    </citation>
    <scope>NUCLEOTIDE SEQUENCE [LARGE SCALE GENOMIC DNA]</scope>
    <source>
        <strain evidence="14">ATCC 27377 / DSM 6068 / ICPB 4128</strain>
    </source>
</reference>
<dbReference type="InterPro" id="IPR050083">
    <property type="entry name" value="HtpX_protease"/>
</dbReference>
<feature type="transmembrane region" description="Helical" evidence="11">
    <location>
        <begin position="336"/>
        <end position="355"/>
    </location>
</feature>
<keyword evidence="10 11" id="KW-0472">Membrane</keyword>
<feature type="transmembrane region" description="Helical" evidence="11">
    <location>
        <begin position="138"/>
        <end position="158"/>
    </location>
</feature>
<organism evidence="13 14">
    <name type="scientific">Pirellula staleyi (strain ATCC 27377 / DSM 6068 / ICPB 4128)</name>
    <name type="common">Pirella staleyi</name>
    <dbReference type="NCBI Taxonomy" id="530564"/>
    <lineage>
        <taxon>Bacteria</taxon>
        <taxon>Pseudomonadati</taxon>
        <taxon>Planctomycetota</taxon>
        <taxon>Planctomycetia</taxon>
        <taxon>Pirellulales</taxon>
        <taxon>Pirellulaceae</taxon>
        <taxon>Pirellula</taxon>
    </lineage>
</organism>
<keyword evidence="6" id="KW-0378">Hydrolase</keyword>
<keyword evidence="9" id="KW-0482">Metalloprotease</keyword>
<dbReference type="CDD" id="cd07345">
    <property type="entry name" value="M48A_Ste24p-like"/>
    <property type="match status" value="1"/>
</dbReference>
<gene>
    <name evidence="13" type="ordered locus">Psta_0022</name>
</gene>
<dbReference type="PANTHER" id="PTHR43221">
    <property type="entry name" value="PROTEASE HTPX"/>
    <property type="match status" value="1"/>
</dbReference>
<keyword evidence="8 11" id="KW-1133">Transmembrane helix</keyword>
<feature type="transmembrane region" description="Helical" evidence="11">
    <location>
        <begin position="103"/>
        <end position="123"/>
    </location>
</feature>
<dbReference type="EMBL" id="CP001848">
    <property type="protein sequence ID" value="ADB14719.1"/>
    <property type="molecule type" value="Genomic_DNA"/>
</dbReference>
<keyword evidence="2" id="KW-1003">Cell membrane</keyword>
<feature type="domain" description="Peptidase M48" evidence="12">
    <location>
        <begin position="285"/>
        <end position="456"/>
    </location>
</feature>
<dbReference type="Proteomes" id="UP000001887">
    <property type="component" value="Chromosome"/>
</dbReference>
<evidence type="ECO:0000313" key="13">
    <source>
        <dbReference type="EMBL" id="ADB14719.1"/>
    </source>
</evidence>
<feature type="transmembrane region" description="Helical" evidence="11">
    <location>
        <begin position="54"/>
        <end position="71"/>
    </location>
</feature>
<accession>D2QZG1</accession>
<dbReference type="Pfam" id="PF01435">
    <property type="entry name" value="Peptidase_M48"/>
    <property type="match status" value="1"/>
</dbReference>
<feature type="transmembrane region" description="Helical" evidence="11">
    <location>
        <begin position="226"/>
        <end position="245"/>
    </location>
</feature>
<dbReference type="GO" id="GO:0006508">
    <property type="term" value="P:proteolysis"/>
    <property type="evidence" value="ECO:0007669"/>
    <property type="project" value="UniProtKB-KW"/>
</dbReference>
<evidence type="ECO:0000256" key="4">
    <source>
        <dbReference type="ARBA" id="ARBA00022692"/>
    </source>
</evidence>
<evidence type="ECO:0000256" key="11">
    <source>
        <dbReference type="SAM" id="Phobius"/>
    </source>
</evidence>
<dbReference type="GO" id="GO:0046872">
    <property type="term" value="F:metal ion binding"/>
    <property type="evidence" value="ECO:0007669"/>
    <property type="project" value="UniProtKB-KW"/>
</dbReference>
<feature type="transmembrane region" description="Helical" evidence="11">
    <location>
        <begin position="474"/>
        <end position="495"/>
    </location>
</feature>
<proteinExistence type="predicted"/>
<protein>
    <submittedName>
        <fullName evidence="13">Peptidase M48 Ste24p</fullName>
    </submittedName>
</protein>
<dbReference type="eggNOG" id="COG0501">
    <property type="taxonomic scope" value="Bacteria"/>
</dbReference>
<evidence type="ECO:0000256" key="8">
    <source>
        <dbReference type="ARBA" id="ARBA00022989"/>
    </source>
</evidence>
<dbReference type="PANTHER" id="PTHR43221:SF2">
    <property type="entry name" value="PROTEASE HTPX HOMOLOG"/>
    <property type="match status" value="1"/>
</dbReference>
<name>D2QZG1_PIRSD</name>
<feature type="transmembrane region" description="Helical" evidence="11">
    <location>
        <begin position="196"/>
        <end position="214"/>
    </location>
</feature>
<evidence type="ECO:0000256" key="2">
    <source>
        <dbReference type="ARBA" id="ARBA00022475"/>
    </source>
</evidence>
<dbReference type="InterPro" id="IPR001915">
    <property type="entry name" value="Peptidase_M48"/>
</dbReference>
<evidence type="ECO:0000256" key="5">
    <source>
        <dbReference type="ARBA" id="ARBA00022723"/>
    </source>
</evidence>
<dbReference type="GO" id="GO:0004222">
    <property type="term" value="F:metalloendopeptidase activity"/>
    <property type="evidence" value="ECO:0007669"/>
    <property type="project" value="InterPro"/>
</dbReference>
<dbReference type="Gene3D" id="3.30.2010.10">
    <property type="entry name" value="Metalloproteases ('zincins'), catalytic domain"/>
    <property type="match status" value="1"/>
</dbReference>
<evidence type="ECO:0000256" key="1">
    <source>
        <dbReference type="ARBA" id="ARBA00001947"/>
    </source>
</evidence>
<keyword evidence="3" id="KW-0645">Protease</keyword>
<evidence type="ECO:0000256" key="9">
    <source>
        <dbReference type="ARBA" id="ARBA00023049"/>
    </source>
</evidence>
<evidence type="ECO:0000256" key="7">
    <source>
        <dbReference type="ARBA" id="ARBA00022833"/>
    </source>
</evidence>
<feature type="transmembrane region" description="Helical" evidence="11">
    <location>
        <begin position="375"/>
        <end position="398"/>
    </location>
</feature>
<evidence type="ECO:0000256" key="3">
    <source>
        <dbReference type="ARBA" id="ARBA00022670"/>
    </source>
</evidence>
<evidence type="ECO:0000313" key="14">
    <source>
        <dbReference type="Proteomes" id="UP000001887"/>
    </source>
</evidence>
<keyword evidence="4 11" id="KW-0812">Transmembrane</keyword>
<evidence type="ECO:0000256" key="10">
    <source>
        <dbReference type="ARBA" id="ARBA00023136"/>
    </source>
</evidence>
<evidence type="ECO:0000259" key="12">
    <source>
        <dbReference type="Pfam" id="PF01435"/>
    </source>
</evidence>
<sequence length="496" mass="54988">MDRCARMARYDFAPSFLAKRSPVQLAILLSLIATLASSELPTPAAVSHPVSRFWLVVAVAMLPGLVAYFGGSYRLLADQPRDPESDTGELADALLARWIDRTYVLWLGVTVAMVYVIGWPAVVRSNWDLARFPLVDDLLVLAPTLLSLAGLWSGLFFLQRERSWQVHRALALQSPTLPRWSRALPRYLVLQAKHQLLLVLAPALVVLAISEFMATENRADTARWPVAVWVFPLLLVALPLLPFVLTRMWRTTPIPASPLRDRLLACTRDMHTQVRDILLWQTSGSVANALVVGVTNRLSYVLLTDALVAELSADELEVVVRHELAHLRRWHLPLRMGVLVLPIVGWLVLSQLLAAEMAQFAAWLTSMGISETLQLTVVTPALLALHAVVVVGALARLLEHDADLLACRQSGEPLRLDPERTRHFAAALSTLVPPGSESWFSRWLHPSTTRRIALLNASLEQPSRATAVHRRVNILGLLMLLSTALLIAGSMCLLLR</sequence>
<dbReference type="KEGG" id="psl:Psta_0022"/>
<dbReference type="STRING" id="530564.Psta_0022"/>
<keyword evidence="7" id="KW-0862">Zinc</keyword>
<comment type="cofactor">
    <cofactor evidence="1">
        <name>Zn(2+)</name>
        <dbReference type="ChEBI" id="CHEBI:29105"/>
    </cofactor>
</comment>
<keyword evidence="14" id="KW-1185">Reference proteome</keyword>
<dbReference type="HOGENOM" id="CLU_549620_0_0_0"/>
<keyword evidence="5" id="KW-0479">Metal-binding</keyword>
<dbReference type="AlphaFoldDB" id="D2QZG1"/>
<evidence type="ECO:0000256" key="6">
    <source>
        <dbReference type="ARBA" id="ARBA00022801"/>
    </source>
</evidence>